<organism evidence="2 3">
    <name type="scientific">Trichoderma ghanense</name>
    <dbReference type="NCBI Taxonomy" id="65468"/>
    <lineage>
        <taxon>Eukaryota</taxon>
        <taxon>Fungi</taxon>
        <taxon>Dikarya</taxon>
        <taxon>Ascomycota</taxon>
        <taxon>Pezizomycotina</taxon>
        <taxon>Sordariomycetes</taxon>
        <taxon>Hypocreomycetidae</taxon>
        <taxon>Hypocreales</taxon>
        <taxon>Hypocreaceae</taxon>
        <taxon>Trichoderma</taxon>
    </lineage>
</organism>
<name>A0ABY2H7Z9_9HYPO</name>
<accession>A0ABY2H7Z9</accession>
<protein>
    <recommendedName>
        <fullName evidence="4">S-adenosyl-L-methionine-dependent methyltransferase</fullName>
    </recommendedName>
</protein>
<evidence type="ECO:0000313" key="2">
    <source>
        <dbReference type="EMBL" id="TFB04477.1"/>
    </source>
</evidence>
<dbReference type="CDD" id="cd02440">
    <property type="entry name" value="AdoMet_MTases"/>
    <property type="match status" value="1"/>
</dbReference>
<dbReference type="Proteomes" id="UP001642720">
    <property type="component" value="Unassembled WGS sequence"/>
</dbReference>
<evidence type="ECO:0008006" key="4">
    <source>
        <dbReference type="Google" id="ProtNLM"/>
    </source>
</evidence>
<proteinExistence type="inferred from homology"/>
<evidence type="ECO:0000313" key="3">
    <source>
        <dbReference type="Proteomes" id="UP001642720"/>
    </source>
</evidence>
<dbReference type="Gene3D" id="3.40.50.150">
    <property type="entry name" value="Vaccinia Virus protein VP39"/>
    <property type="match status" value="1"/>
</dbReference>
<evidence type="ECO:0000256" key="1">
    <source>
        <dbReference type="ARBA" id="ARBA00038158"/>
    </source>
</evidence>
<keyword evidence="3" id="KW-1185">Reference proteome</keyword>
<reference evidence="2 3" key="1">
    <citation type="submission" date="2018-01" db="EMBL/GenBank/DDBJ databases">
        <title>Genome characterization of the sugarcane-associated fungus Trichoderma ghanense CCMA-1212 and their application in lignocelulose bioconversion.</title>
        <authorList>
            <person name="Steindorff A.S."/>
            <person name="Mendes T.D."/>
            <person name="Vilela E.S.D."/>
            <person name="Rodrigues D.S."/>
            <person name="Formighieri E.F."/>
            <person name="Melo I.S."/>
            <person name="Favaro L.C.L."/>
        </authorList>
    </citation>
    <scope>NUCLEOTIDE SEQUENCE [LARGE SCALE GENOMIC DNA]</scope>
    <source>
        <strain evidence="2 3">CCMA-1212</strain>
    </source>
</reference>
<dbReference type="SUPFAM" id="SSF53335">
    <property type="entry name" value="S-adenosyl-L-methionine-dependent methyltransferases"/>
    <property type="match status" value="1"/>
</dbReference>
<sequence>MGSIGHGENYILGRNLVESMRLDAQHFLFRLQNGYTIDPRIPIGPDTKIAEMGTGTGIWLLDVASQVPSTVQLHGFDISDEQFPHQSSLPTNMKLSIMDAFAEVPEKHRGKYDIVHMRLWCAIVQDGDPSALIRHATQLLKPGGYLQWEDVNSSPRHMVIRGAEVEALYSYFARIHKALGIELSWLADLPTHAKNAGLDVLQFKMKSWSQPCVPIATKTFLMVHNGFLDAAYRVGLPFLPPREEADNMLARALNAVKNGGAYRCTPLSLLAQKPLSS</sequence>
<gene>
    <name evidence="2" type="ORF">CCMA1212_003757</name>
</gene>
<dbReference type="PANTHER" id="PTHR43591">
    <property type="entry name" value="METHYLTRANSFERASE"/>
    <property type="match status" value="1"/>
</dbReference>
<dbReference type="EMBL" id="PPTA01000004">
    <property type="protein sequence ID" value="TFB04477.1"/>
    <property type="molecule type" value="Genomic_DNA"/>
</dbReference>
<comment type="caution">
    <text evidence="2">The sequence shown here is derived from an EMBL/GenBank/DDBJ whole genome shotgun (WGS) entry which is preliminary data.</text>
</comment>
<dbReference type="GeneID" id="300575542"/>
<dbReference type="PANTHER" id="PTHR43591:SF110">
    <property type="entry name" value="RHODANESE DOMAIN-CONTAINING PROTEIN"/>
    <property type="match status" value="1"/>
</dbReference>
<dbReference type="Pfam" id="PF13489">
    <property type="entry name" value="Methyltransf_23"/>
    <property type="match status" value="1"/>
</dbReference>
<dbReference type="InterPro" id="IPR029063">
    <property type="entry name" value="SAM-dependent_MTases_sf"/>
</dbReference>
<dbReference type="RefSeq" id="XP_073560678.1">
    <property type="nucleotide sequence ID" value="XM_073701092.1"/>
</dbReference>
<comment type="similarity">
    <text evidence="1">Belongs to the methyltransferase superfamily. LaeA methyltransferase family.</text>
</comment>